<feature type="compositionally biased region" description="Basic and acidic residues" evidence="1">
    <location>
        <begin position="141"/>
        <end position="159"/>
    </location>
</feature>
<proteinExistence type="predicted"/>
<evidence type="ECO:0000256" key="1">
    <source>
        <dbReference type="SAM" id="MobiDB-lite"/>
    </source>
</evidence>
<organism evidence="2 3">
    <name type="scientific">Paeniglutamicibacter gangotriensis</name>
    <dbReference type="NCBI Taxonomy" id="254787"/>
    <lineage>
        <taxon>Bacteria</taxon>
        <taxon>Bacillati</taxon>
        <taxon>Actinomycetota</taxon>
        <taxon>Actinomycetes</taxon>
        <taxon>Micrococcales</taxon>
        <taxon>Micrococcaceae</taxon>
        <taxon>Paeniglutamicibacter</taxon>
    </lineage>
</organism>
<dbReference type="AlphaFoldDB" id="A0A5B0EIE8"/>
<dbReference type="OrthoDB" id="5123002at2"/>
<accession>A0A5B0EIE8</accession>
<dbReference type="Proteomes" id="UP000323856">
    <property type="component" value="Unassembled WGS sequence"/>
</dbReference>
<feature type="region of interest" description="Disordered" evidence="1">
    <location>
        <begin position="135"/>
        <end position="159"/>
    </location>
</feature>
<dbReference type="RefSeq" id="WP_007270091.1">
    <property type="nucleotide sequence ID" value="NZ_VOBL01000004.1"/>
</dbReference>
<dbReference type="EMBL" id="VOBL01000004">
    <property type="protein sequence ID" value="KAA0978683.1"/>
    <property type="molecule type" value="Genomic_DNA"/>
</dbReference>
<evidence type="ECO:0000313" key="2">
    <source>
        <dbReference type="EMBL" id="KAA0978683.1"/>
    </source>
</evidence>
<comment type="caution">
    <text evidence="2">The sequence shown here is derived from an EMBL/GenBank/DDBJ whole genome shotgun (WGS) entry which is preliminary data.</text>
</comment>
<name>A0A5B0EIE8_9MICC</name>
<evidence type="ECO:0000313" key="3">
    <source>
        <dbReference type="Proteomes" id="UP000323856"/>
    </source>
</evidence>
<protein>
    <submittedName>
        <fullName evidence="2">Uncharacterized protein</fullName>
    </submittedName>
</protein>
<gene>
    <name evidence="2" type="ORF">FQ154_05500</name>
</gene>
<reference evidence="2 3" key="1">
    <citation type="submission" date="2019-07" db="EMBL/GenBank/DDBJ databases">
        <title>Analysis of the biochemical properties, biological activity and biotechnological potential of siderophores and biosurfactants produced by Antarctic psychrotolerant bacteria.</title>
        <authorList>
            <person name="Styczynski M."/>
            <person name="Krucon T."/>
            <person name="Decewicz P."/>
            <person name="Dziewit L."/>
        </authorList>
    </citation>
    <scope>NUCLEOTIDE SEQUENCE [LARGE SCALE GENOMIC DNA]</scope>
    <source>
        <strain evidence="2 3">ANT_H27</strain>
    </source>
</reference>
<sequence>MANQRTSRPPVIRLFPDHAGTVLWLRDPVDYAQTALSTTLVAALQGWERNYYESLTEENTFRTKELARSFTAEGNRLAGIVAAEVGSGFAVEFSSYERFSRRRYFNSPMPATNPAAATCFAALLEADDAAAAELAAPAQEEAARRTADWAAHRRTPEGA</sequence>